<feature type="compositionally biased region" description="Basic and acidic residues" evidence="1">
    <location>
        <begin position="21"/>
        <end position="50"/>
    </location>
</feature>
<name>A0AAN8W6L1_9MAGN</name>
<feature type="region of interest" description="Disordered" evidence="1">
    <location>
        <begin position="160"/>
        <end position="222"/>
    </location>
</feature>
<dbReference type="InterPro" id="IPR006121">
    <property type="entry name" value="HMA_dom"/>
</dbReference>
<feature type="compositionally biased region" description="Acidic residues" evidence="1">
    <location>
        <begin position="186"/>
        <end position="200"/>
    </location>
</feature>
<sequence length="279" mass="32029">EMVFVCKTLNAHQVDDATVPTDKRGTHKEVRPKAGKRRDDFPNVNDGKKYETKAKEPNVGLELLSLPSTKSRRGKSNTDGKMFRESKSNDGRAEEVRIVVLSMQLHCEGCNKRIRRDILRIPGVKSVEIDAFEDQVTVEGSLLMDDIAFANHLKEKFKRPVRVVPPPKKLDHGDGNKDVQPSENKESEDEKIEEEEENEGSDNNKDGDKEEEQEPEEKEQTRKMEIFKGYPHYNDLIIVPNPWQQFHGRYYLYGLYHADPYTHASQMFSDENPNACSIV</sequence>
<dbReference type="PANTHER" id="PTHR46413">
    <property type="entry name" value="HEAVY METAL-ASSOCIATED ISOPRENYLATED PLANT PROTEIN 6"/>
    <property type="match status" value="1"/>
</dbReference>
<dbReference type="PANTHER" id="PTHR46413:SF1">
    <property type="entry name" value="HEAVY METAL-ASSOCIATED ISOPRENYLATED PLANT PROTEIN 6"/>
    <property type="match status" value="1"/>
</dbReference>
<feature type="non-terminal residue" evidence="3">
    <location>
        <position position="1"/>
    </location>
</feature>
<evidence type="ECO:0000259" key="2">
    <source>
        <dbReference type="PROSITE" id="PS50846"/>
    </source>
</evidence>
<feature type="compositionally biased region" description="Basic and acidic residues" evidence="1">
    <location>
        <begin position="168"/>
        <end position="177"/>
    </location>
</feature>
<gene>
    <name evidence="3" type="ORF">RJ641_028148</name>
</gene>
<dbReference type="InterPro" id="IPR044594">
    <property type="entry name" value="HIPP01/3/5/6"/>
</dbReference>
<keyword evidence="4" id="KW-1185">Reference proteome</keyword>
<accession>A0AAN8W6L1</accession>
<dbReference type="Proteomes" id="UP001370490">
    <property type="component" value="Unassembled WGS sequence"/>
</dbReference>
<organism evidence="3 4">
    <name type="scientific">Dillenia turbinata</name>
    <dbReference type="NCBI Taxonomy" id="194707"/>
    <lineage>
        <taxon>Eukaryota</taxon>
        <taxon>Viridiplantae</taxon>
        <taxon>Streptophyta</taxon>
        <taxon>Embryophyta</taxon>
        <taxon>Tracheophyta</taxon>
        <taxon>Spermatophyta</taxon>
        <taxon>Magnoliopsida</taxon>
        <taxon>eudicotyledons</taxon>
        <taxon>Gunneridae</taxon>
        <taxon>Pentapetalae</taxon>
        <taxon>Dilleniales</taxon>
        <taxon>Dilleniaceae</taxon>
        <taxon>Dillenia</taxon>
    </lineage>
</organism>
<dbReference type="GO" id="GO:0046872">
    <property type="term" value="F:metal ion binding"/>
    <property type="evidence" value="ECO:0007669"/>
    <property type="project" value="InterPro"/>
</dbReference>
<evidence type="ECO:0000313" key="4">
    <source>
        <dbReference type="Proteomes" id="UP001370490"/>
    </source>
</evidence>
<dbReference type="Pfam" id="PF00403">
    <property type="entry name" value="HMA"/>
    <property type="match status" value="1"/>
</dbReference>
<dbReference type="CDD" id="cd00371">
    <property type="entry name" value="HMA"/>
    <property type="match status" value="1"/>
</dbReference>
<dbReference type="AlphaFoldDB" id="A0AAN8W6L1"/>
<dbReference type="SUPFAM" id="SSF55008">
    <property type="entry name" value="HMA, heavy metal-associated domain"/>
    <property type="match status" value="1"/>
</dbReference>
<dbReference type="PROSITE" id="PS50846">
    <property type="entry name" value="HMA_2"/>
    <property type="match status" value="1"/>
</dbReference>
<feature type="region of interest" description="Disordered" evidence="1">
    <location>
        <begin position="18"/>
        <end position="50"/>
    </location>
</feature>
<dbReference type="Gene3D" id="3.30.70.100">
    <property type="match status" value="1"/>
</dbReference>
<feature type="domain" description="HMA" evidence="2">
    <location>
        <begin position="96"/>
        <end position="162"/>
    </location>
</feature>
<evidence type="ECO:0000313" key="3">
    <source>
        <dbReference type="EMBL" id="KAK6942771.1"/>
    </source>
</evidence>
<dbReference type="InterPro" id="IPR036163">
    <property type="entry name" value="HMA_dom_sf"/>
</dbReference>
<proteinExistence type="predicted"/>
<protein>
    <submittedName>
        <fullName evidence="3">Heavy metal-associated domain, HMA</fullName>
    </submittedName>
</protein>
<evidence type="ECO:0000256" key="1">
    <source>
        <dbReference type="SAM" id="MobiDB-lite"/>
    </source>
</evidence>
<comment type="caution">
    <text evidence="3">The sequence shown here is derived from an EMBL/GenBank/DDBJ whole genome shotgun (WGS) entry which is preliminary data.</text>
</comment>
<feature type="compositionally biased region" description="Basic and acidic residues" evidence="1">
    <location>
        <begin position="76"/>
        <end position="89"/>
    </location>
</feature>
<reference evidence="3 4" key="1">
    <citation type="submission" date="2023-12" db="EMBL/GenBank/DDBJ databases">
        <title>A high-quality genome assembly for Dillenia turbinata (Dilleniales).</title>
        <authorList>
            <person name="Chanderbali A."/>
        </authorList>
    </citation>
    <scope>NUCLEOTIDE SEQUENCE [LARGE SCALE GENOMIC DNA]</scope>
    <source>
        <strain evidence="3">LSX21</strain>
        <tissue evidence="3">Leaf</tissue>
    </source>
</reference>
<feature type="region of interest" description="Disordered" evidence="1">
    <location>
        <begin position="67"/>
        <end position="89"/>
    </location>
</feature>
<dbReference type="EMBL" id="JBAMMX010000004">
    <property type="protein sequence ID" value="KAK6942771.1"/>
    <property type="molecule type" value="Genomic_DNA"/>
</dbReference>